<keyword evidence="2" id="KW-1185">Reference proteome</keyword>
<proteinExistence type="predicted"/>
<dbReference type="EMBL" id="CM044705">
    <property type="protein sequence ID" value="KAI5662934.1"/>
    <property type="molecule type" value="Genomic_DNA"/>
</dbReference>
<protein>
    <submittedName>
        <fullName evidence="1">Uncharacterized protein</fullName>
    </submittedName>
</protein>
<dbReference type="Proteomes" id="UP001060085">
    <property type="component" value="Linkage Group LG05"/>
</dbReference>
<evidence type="ECO:0000313" key="1">
    <source>
        <dbReference type="EMBL" id="KAI5662934.1"/>
    </source>
</evidence>
<sequence>MQWRRVVQVLVLFLLISINIITAERNPRAKRRWYSYFEGDCRPWQQEGGGGGSYCLSWRTAVETGNVRAWRTVPSQCLRHVETYMIGGQYNHDLSLIVENILSYVNNEIVVSEDGMDAWILDVDDTCLSNMFYYRAKRFGCEPYDPIGFKNWAMRGGCPAIPEVLRLFEGLVERGFKVFLVTGRDEETLGQITADNLQSQGFIGYERLILRSAEKRGESAVRYKSEIRKKLEEEEGYRIWGNVGDQWSDLQGDSTGNRTFKLPNPMYFVP</sequence>
<evidence type="ECO:0000313" key="2">
    <source>
        <dbReference type="Proteomes" id="UP001060085"/>
    </source>
</evidence>
<gene>
    <name evidence="1" type="ORF">M9H77_22257</name>
</gene>
<name>A0ACC0APZ3_CATRO</name>
<organism evidence="1 2">
    <name type="scientific">Catharanthus roseus</name>
    <name type="common">Madagascar periwinkle</name>
    <name type="synonym">Vinca rosea</name>
    <dbReference type="NCBI Taxonomy" id="4058"/>
    <lineage>
        <taxon>Eukaryota</taxon>
        <taxon>Viridiplantae</taxon>
        <taxon>Streptophyta</taxon>
        <taxon>Embryophyta</taxon>
        <taxon>Tracheophyta</taxon>
        <taxon>Spermatophyta</taxon>
        <taxon>Magnoliopsida</taxon>
        <taxon>eudicotyledons</taxon>
        <taxon>Gunneridae</taxon>
        <taxon>Pentapetalae</taxon>
        <taxon>asterids</taxon>
        <taxon>lamiids</taxon>
        <taxon>Gentianales</taxon>
        <taxon>Apocynaceae</taxon>
        <taxon>Rauvolfioideae</taxon>
        <taxon>Vinceae</taxon>
        <taxon>Catharanthinae</taxon>
        <taxon>Catharanthus</taxon>
    </lineage>
</organism>
<accession>A0ACC0APZ3</accession>
<comment type="caution">
    <text evidence="1">The sequence shown here is derived from an EMBL/GenBank/DDBJ whole genome shotgun (WGS) entry which is preliminary data.</text>
</comment>
<reference evidence="2" key="1">
    <citation type="journal article" date="2023" name="Nat. Plants">
        <title>Single-cell RNA sequencing provides a high-resolution roadmap for understanding the multicellular compartmentation of specialized metabolism.</title>
        <authorList>
            <person name="Sun S."/>
            <person name="Shen X."/>
            <person name="Li Y."/>
            <person name="Li Y."/>
            <person name="Wang S."/>
            <person name="Li R."/>
            <person name="Zhang H."/>
            <person name="Shen G."/>
            <person name="Guo B."/>
            <person name="Wei J."/>
            <person name="Xu J."/>
            <person name="St-Pierre B."/>
            <person name="Chen S."/>
            <person name="Sun C."/>
        </authorList>
    </citation>
    <scope>NUCLEOTIDE SEQUENCE [LARGE SCALE GENOMIC DNA]</scope>
</reference>